<dbReference type="PANTHER" id="PTHR42723:SF1">
    <property type="entry name" value="CHLOROPHYLL SYNTHASE, CHLOROPLASTIC"/>
    <property type="match status" value="1"/>
</dbReference>
<dbReference type="OrthoDB" id="9811562at2"/>
<dbReference type="PANTHER" id="PTHR42723">
    <property type="entry name" value="CHLOROPHYLL SYNTHASE"/>
    <property type="match status" value="1"/>
</dbReference>
<proteinExistence type="predicted"/>
<dbReference type="NCBIfam" id="NF009513">
    <property type="entry name" value="PRK12872.1-3"/>
    <property type="match status" value="1"/>
</dbReference>
<evidence type="ECO:0000256" key="1">
    <source>
        <dbReference type="ARBA" id="ARBA00004141"/>
    </source>
</evidence>
<dbReference type="AlphaFoldDB" id="A0A1A9I368"/>
<feature type="transmembrane region" description="Helical" evidence="6">
    <location>
        <begin position="285"/>
        <end position="308"/>
    </location>
</feature>
<evidence type="ECO:0000256" key="2">
    <source>
        <dbReference type="ARBA" id="ARBA00022475"/>
    </source>
</evidence>
<dbReference type="RefSeq" id="WP_067754507.1">
    <property type="nucleotide sequence ID" value="NZ_CP015772.1"/>
</dbReference>
<keyword evidence="2" id="KW-1003">Cell membrane</keyword>
<dbReference type="KEGG" id="nia:A8C56_08510"/>
<keyword evidence="5 6" id="KW-0472">Membrane</keyword>
<dbReference type="InterPro" id="IPR044878">
    <property type="entry name" value="UbiA_sf"/>
</dbReference>
<feature type="transmembrane region" description="Helical" evidence="6">
    <location>
        <begin position="91"/>
        <end position="111"/>
    </location>
</feature>
<organism evidence="7 8">
    <name type="scientific">Niabella ginsenosidivorans</name>
    <dbReference type="NCBI Taxonomy" id="1176587"/>
    <lineage>
        <taxon>Bacteria</taxon>
        <taxon>Pseudomonadati</taxon>
        <taxon>Bacteroidota</taxon>
        <taxon>Chitinophagia</taxon>
        <taxon>Chitinophagales</taxon>
        <taxon>Chitinophagaceae</taxon>
        <taxon>Niabella</taxon>
    </lineage>
</organism>
<evidence type="ECO:0000256" key="6">
    <source>
        <dbReference type="SAM" id="Phobius"/>
    </source>
</evidence>
<feature type="transmembrane region" description="Helical" evidence="6">
    <location>
        <begin position="229"/>
        <end position="248"/>
    </location>
</feature>
<evidence type="ECO:0000256" key="4">
    <source>
        <dbReference type="ARBA" id="ARBA00022989"/>
    </source>
</evidence>
<reference evidence="7 8" key="1">
    <citation type="submission" date="2016-05" db="EMBL/GenBank/DDBJ databases">
        <title>Niabella ginsenosidivorans BS26 whole genome sequencing.</title>
        <authorList>
            <person name="Im W.T."/>
            <person name="Siddiqi M.Z."/>
        </authorList>
    </citation>
    <scope>NUCLEOTIDE SEQUENCE [LARGE SCALE GENOMIC DNA]</scope>
    <source>
        <strain evidence="7 8">BS26</strain>
    </source>
</reference>
<dbReference type="Gene3D" id="1.20.120.1780">
    <property type="entry name" value="UbiA prenyltransferase"/>
    <property type="match status" value="1"/>
</dbReference>
<dbReference type="GO" id="GO:0016020">
    <property type="term" value="C:membrane"/>
    <property type="evidence" value="ECO:0007669"/>
    <property type="project" value="UniProtKB-SubCell"/>
</dbReference>
<sequence>MKPIPAFFKLVRWPNLVFIVLTQVLFQFCIYAPVYRNNIPVKDTFQFVLLVIASVFIAAGGNIINDYFDMNIDRINKPGKMIIGKYINRRWALVWHMGLSLLGILLTAIAVNPFSRWYLVVANVICVVLLWFYSVRFKKDTLIGNVVVSLLTAWTIMIIFLSKFSFSDAFHNTRPEQLKLFRFAVLYSGFAFIISLIREAIKDIEDIAGDQKYGCKTMPIVWGINATKVYVAVWLMLLICLLIVVQVYILQLGWWIDVVYCLVFIILPALYLFRKLIAAGTPKEYHFLSTLTKAIMLTGILSMALFYFHL</sequence>
<dbReference type="EMBL" id="CP015772">
    <property type="protein sequence ID" value="ANH81014.1"/>
    <property type="molecule type" value="Genomic_DNA"/>
</dbReference>
<dbReference type="InterPro" id="IPR000537">
    <property type="entry name" value="UbiA_prenyltransferase"/>
</dbReference>
<keyword evidence="8" id="KW-1185">Reference proteome</keyword>
<evidence type="ECO:0000256" key="3">
    <source>
        <dbReference type="ARBA" id="ARBA00022692"/>
    </source>
</evidence>
<feature type="transmembrane region" description="Helical" evidence="6">
    <location>
        <begin position="254"/>
        <end position="273"/>
    </location>
</feature>
<dbReference type="Gene3D" id="1.10.357.140">
    <property type="entry name" value="UbiA prenyltransferase"/>
    <property type="match status" value="1"/>
</dbReference>
<feature type="transmembrane region" description="Helical" evidence="6">
    <location>
        <begin position="142"/>
        <end position="160"/>
    </location>
</feature>
<name>A0A1A9I368_9BACT</name>
<evidence type="ECO:0000256" key="5">
    <source>
        <dbReference type="ARBA" id="ARBA00023136"/>
    </source>
</evidence>
<dbReference type="InterPro" id="IPR050475">
    <property type="entry name" value="Prenyltransferase_related"/>
</dbReference>
<feature type="transmembrane region" description="Helical" evidence="6">
    <location>
        <begin position="117"/>
        <end position="135"/>
    </location>
</feature>
<keyword evidence="4 6" id="KW-1133">Transmembrane helix</keyword>
<feature type="transmembrane region" description="Helical" evidence="6">
    <location>
        <begin position="47"/>
        <end position="70"/>
    </location>
</feature>
<dbReference type="CDD" id="cd13961">
    <property type="entry name" value="PT_UbiA_DGGGPS"/>
    <property type="match status" value="1"/>
</dbReference>
<protein>
    <submittedName>
        <fullName evidence="7">Ubiquinone biosynthesis protein UbiA</fullName>
    </submittedName>
</protein>
<comment type="subcellular location">
    <subcellularLocation>
        <location evidence="1">Membrane</location>
        <topology evidence="1">Multi-pass membrane protein</topology>
    </subcellularLocation>
</comment>
<keyword evidence="7" id="KW-0830">Ubiquinone</keyword>
<accession>A0A1A9I368</accession>
<evidence type="ECO:0000313" key="8">
    <source>
        <dbReference type="Proteomes" id="UP000077667"/>
    </source>
</evidence>
<dbReference type="STRING" id="1176587.A8C56_08510"/>
<keyword evidence="3 6" id="KW-0812">Transmembrane</keyword>
<gene>
    <name evidence="7" type="ORF">A8C56_08510</name>
</gene>
<feature type="transmembrane region" description="Helical" evidence="6">
    <location>
        <begin position="12"/>
        <end position="35"/>
    </location>
</feature>
<feature type="transmembrane region" description="Helical" evidence="6">
    <location>
        <begin position="180"/>
        <end position="197"/>
    </location>
</feature>
<evidence type="ECO:0000313" key="7">
    <source>
        <dbReference type="EMBL" id="ANH81014.1"/>
    </source>
</evidence>
<dbReference type="Proteomes" id="UP000077667">
    <property type="component" value="Chromosome"/>
</dbReference>
<dbReference type="GO" id="GO:0016765">
    <property type="term" value="F:transferase activity, transferring alkyl or aryl (other than methyl) groups"/>
    <property type="evidence" value="ECO:0007669"/>
    <property type="project" value="InterPro"/>
</dbReference>
<dbReference type="Pfam" id="PF01040">
    <property type="entry name" value="UbiA"/>
    <property type="match status" value="1"/>
</dbReference>